<dbReference type="Pfam" id="PF00072">
    <property type="entry name" value="Response_reg"/>
    <property type="match status" value="1"/>
</dbReference>
<dbReference type="PANTHER" id="PTHR45566">
    <property type="entry name" value="HTH-TYPE TRANSCRIPTIONAL REGULATOR YHJB-RELATED"/>
    <property type="match status" value="1"/>
</dbReference>
<dbReference type="OrthoDB" id="3374006at2"/>
<dbReference type="InterPro" id="IPR001789">
    <property type="entry name" value="Sig_transdc_resp-reg_receiver"/>
</dbReference>
<dbReference type="GO" id="GO:0006355">
    <property type="term" value="P:regulation of DNA-templated transcription"/>
    <property type="evidence" value="ECO:0007669"/>
    <property type="project" value="InterPro"/>
</dbReference>
<organism evidence="8 9">
    <name type="scientific">Candidatus Dactylopiibacterium carminicum</name>
    <dbReference type="NCBI Taxonomy" id="857335"/>
    <lineage>
        <taxon>Bacteria</taxon>
        <taxon>Pseudomonadati</taxon>
        <taxon>Pseudomonadota</taxon>
        <taxon>Betaproteobacteria</taxon>
        <taxon>Rhodocyclales</taxon>
        <taxon>Rhodocyclaceae</taxon>
        <taxon>Candidatus Dactylopiibacterium</taxon>
    </lineage>
</organism>
<keyword evidence="10" id="KW-1185">Reference proteome</keyword>
<evidence type="ECO:0000313" key="9">
    <source>
        <dbReference type="Proteomes" id="UP000216107"/>
    </source>
</evidence>
<evidence type="ECO:0000256" key="4">
    <source>
        <dbReference type="SAM" id="MobiDB-lite"/>
    </source>
</evidence>
<evidence type="ECO:0000259" key="6">
    <source>
        <dbReference type="PROSITE" id="PS50110"/>
    </source>
</evidence>
<gene>
    <name evidence="7" type="ORF">BGI27_17650</name>
    <name evidence="8" type="ORF">CGU29_17355</name>
</gene>
<dbReference type="InterPro" id="IPR058245">
    <property type="entry name" value="NreC/VraR/RcsB-like_REC"/>
</dbReference>
<dbReference type="PANTHER" id="PTHR45566:SF1">
    <property type="entry name" value="HTH-TYPE TRANSCRIPTIONAL REGULATOR YHJB-RELATED"/>
    <property type="match status" value="1"/>
</dbReference>
<feature type="region of interest" description="Disordered" evidence="4">
    <location>
        <begin position="182"/>
        <end position="202"/>
    </location>
</feature>
<dbReference type="InterPro" id="IPR011006">
    <property type="entry name" value="CheY-like_superfamily"/>
</dbReference>
<dbReference type="EMBL" id="MDUX01000122">
    <property type="protein sequence ID" value="KAF7597651.1"/>
    <property type="molecule type" value="Genomic_DNA"/>
</dbReference>
<reference evidence="8 9" key="2">
    <citation type="submission" date="2017-07" db="EMBL/GenBank/DDBJ databases">
        <title>Candidatus Dactylopiibacterium carminicum, a nitrogen-fixing symbiont of the cochineal insect Dactylopius coccus and Dactylopius opuntiae (Hemiptera: Coccoidea: Dactylopiidae).</title>
        <authorList>
            <person name="Vera A."/>
        </authorList>
    </citation>
    <scope>NUCLEOTIDE SEQUENCE [LARGE SCALE GENOMIC DNA]</scope>
    <source>
        <strain evidence="8 9">NFDCM</strain>
    </source>
</reference>
<evidence type="ECO:0000313" key="7">
    <source>
        <dbReference type="EMBL" id="KAF7597651.1"/>
    </source>
</evidence>
<dbReference type="AlphaFoldDB" id="A0A272EMI7"/>
<dbReference type="InterPro" id="IPR000792">
    <property type="entry name" value="Tscrpt_reg_LuxR_C"/>
</dbReference>
<dbReference type="EMBL" id="NMRN01000118">
    <property type="protein sequence ID" value="PAS91276.1"/>
    <property type="molecule type" value="Genomic_DNA"/>
</dbReference>
<dbReference type="Proteomes" id="UP000623509">
    <property type="component" value="Unassembled WGS sequence"/>
</dbReference>
<feature type="domain" description="HTH luxR-type" evidence="5">
    <location>
        <begin position="192"/>
        <end position="257"/>
    </location>
</feature>
<dbReference type="SUPFAM" id="SSF46894">
    <property type="entry name" value="C-terminal effector domain of the bipartite response regulators"/>
    <property type="match status" value="1"/>
</dbReference>
<evidence type="ECO:0000256" key="1">
    <source>
        <dbReference type="ARBA" id="ARBA00022553"/>
    </source>
</evidence>
<dbReference type="InterPro" id="IPR036388">
    <property type="entry name" value="WH-like_DNA-bd_sf"/>
</dbReference>
<reference evidence="7 10" key="1">
    <citation type="submission" date="2016-08" db="EMBL/GenBank/DDBJ databases">
        <title>Candidatus Dactylopiibacterium carminicum genome sequence.</title>
        <authorList>
            <person name="Ramirez-Puebla S.T."/>
            <person name="Ormeno-Orrillo E."/>
            <person name="Vera-Ponce De Leon A."/>
            <person name="Luis L."/>
            <person name="Sanchez-Flores A."/>
            <person name="Monica R."/>
            <person name="Martinez-Romero E."/>
        </authorList>
    </citation>
    <scope>NUCLEOTIDE SEQUENCE [LARGE SCALE GENOMIC DNA]</scope>
    <source>
        <strain evidence="7">END1</strain>
    </source>
</reference>
<dbReference type="GO" id="GO:0003677">
    <property type="term" value="F:DNA binding"/>
    <property type="evidence" value="ECO:0007669"/>
    <property type="project" value="UniProtKB-KW"/>
</dbReference>
<dbReference type="Gene3D" id="1.10.10.10">
    <property type="entry name" value="Winged helix-like DNA-binding domain superfamily/Winged helix DNA-binding domain"/>
    <property type="match status" value="1"/>
</dbReference>
<sequence length="265" mass="29111">MMGCPFAVKMSSLSEVCCGRPAIFRGRRFPPMGRICPNRRLPNPQLSSPRRTRSNLLHAPTARMAMQHALKAMLEPLLAGGEIICAASAQEAVSALRSGRTFHLVLLDLKLPDSDGLRLMSLLRREAPGVPVAVFSGQDAPIYRQLAREAEAEGFLSKSMDPAALVDGVRTLLAGRRFYDDQGERSRAGSQDSRPKPRLSPKQERVLCCLMEGLSNKEIAQRLDLSERTVKMHLTSVYHVLGVNTRSQAILVGQTLNLSMPPEDA</sequence>
<comment type="caution">
    <text evidence="8">The sequence shown here is derived from an EMBL/GenBank/DDBJ whole genome shotgun (WGS) entry which is preliminary data.</text>
</comment>
<dbReference type="SMART" id="SM00448">
    <property type="entry name" value="REC"/>
    <property type="match status" value="1"/>
</dbReference>
<dbReference type="PROSITE" id="PS50043">
    <property type="entry name" value="HTH_LUXR_2"/>
    <property type="match status" value="1"/>
</dbReference>
<dbReference type="PROSITE" id="PS50110">
    <property type="entry name" value="RESPONSE_REGULATORY"/>
    <property type="match status" value="1"/>
</dbReference>
<dbReference type="PRINTS" id="PR00038">
    <property type="entry name" value="HTHLUXR"/>
</dbReference>
<dbReference type="SMART" id="SM00421">
    <property type="entry name" value="HTH_LUXR"/>
    <property type="match status" value="1"/>
</dbReference>
<feature type="domain" description="Response regulatory" evidence="6">
    <location>
        <begin position="56"/>
        <end position="173"/>
    </location>
</feature>
<evidence type="ECO:0000313" key="8">
    <source>
        <dbReference type="EMBL" id="PAS91276.1"/>
    </source>
</evidence>
<protein>
    <submittedName>
        <fullName evidence="7">DNA-binding response regulator</fullName>
    </submittedName>
</protein>
<dbReference type="CDD" id="cd06170">
    <property type="entry name" value="LuxR_C_like"/>
    <property type="match status" value="1"/>
</dbReference>
<evidence type="ECO:0000256" key="2">
    <source>
        <dbReference type="ARBA" id="ARBA00023125"/>
    </source>
</evidence>
<dbReference type="Gene3D" id="3.40.50.2300">
    <property type="match status" value="1"/>
</dbReference>
<evidence type="ECO:0000256" key="3">
    <source>
        <dbReference type="PROSITE-ProRule" id="PRU00169"/>
    </source>
</evidence>
<evidence type="ECO:0000313" key="10">
    <source>
        <dbReference type="Proteomes" id="UP000623509"/>
    </source>
</evidence>
<dbReference type="Proteomes" id="UP000216107">
    <property type="component" value="Unassembled WGS sequence"/>
</dbReference>
<dbReference type="CDD" id="cd17535">
    <property type="entry name" value="REC_NarL-like"/>
    <property type="match status" value="1"/>
</dbReference>
<name>A0A272EMI7_9RHOO</name>
<keyword evidence="2 7" id="KW-0238">DNA-binding</keyword>
<dbReference type="InterPro" id="IPR016032">
    <property type="entry name" value="Sig_transdc_resp-reg_C-effctor"/>
</dbReference>
<dbReference type="SUPFAM" id="SSF52172">
    <property type="entry name" value="CheY-like"/>
    <property type="match status" value="1"/>
</dbReference>
<feature type="modified residue" description="4-aspartylphosphate" evidence="3">
    <location>
        <position position="108"/>
    </location>
</feature>
<dbReference type="InterPro" id="IPR051015">
    <property type="entry name" value="EvgA-like"/>
</dbReference>
<dbReference type="GO" id="GO:0000160">
    <property type="term" value="P:phosphorelay signal transduction system"/>
    <property type="evidence" value="ECO:0007669"/>
    <property type="project" value="InterPro"/>
</dbReference>
<evidence type="ECO:0000259" key="5">
    <source>
        <dbReference type="PROSITE" id="PS50043"/>
    </source>
</evidence>
<proteinExistence type="predicted"/>
<keyword evidence="1 3" id="KW-0597">Phosphoprotein</keyword>
<accession>A0A272EMI7</accession>
<dbReference type="Pfam" id="PF00196">
    <property type="entry name" value="GerE"/>
    <property type="match status" value="1"/>
</dbReference>